<gene>
    <name evidence="1" type="ORF">O6P43_012031</name>
</gene>
<name>A0AAD7M0R9_QUISA</name>
<reference evidence="1" key="1">
    <citation type="journal article" date="2023" name="Science">
        <title>Elucidation of the pathway for biosynthesis of saponin adjuvants from the soapbark tree.</title>
        <authorList>
            <person name="Reed J."/>
            <person name="Orme A."/>
            <person name="El-Demerdash A."/>
            <person name="Owen C."/>
            <person name="Martin L.B.B."/>
            <person name="Misra R.C."/>
            <person name="Kikuchi S."/>
            <person name="Rejzek M."/>
            <person name="Martin A.C."/>
            <person name="Harkess A."/>
            <person name="Leebens-Mack J."/>
            <person name="Louveau T."/>
            <person name="Stephenson M.J."/>
            <person name="Osbourn A."/>
        </authorList>
    </citation>
    <scope>NUCLEOTIDE SEQUENCE</scope>
    <source>
        <strain evidence="1">S10</strain>
    </source>
</reference>
<accession>A0AAD7M0R9</accession>
<dbReference type="AlphaFoldDB" id="A0AAD7M0R9"/>
<protein>
    <submittedName>
        <fullName evidence="1">Uncharacterized protein</fullName>
    </submittedName>
</protein>
<dbReference type="EMBL" id="JARAOO010000005">
    <property type="protein sequence ID" value="KAJ7967824.1"/>
    <property type="molecule type" value="Genomic_DNA"/>
</dbReference>
<dbReference type="KEGG" id="qsa:O6P43_012031"/>
<organism evidence="1 2">
    <name type="scientific">Quillaja saponaria</name>
    <name type="common">Soap bark tree</name>
    <dbReference type="NCBI Taxonomy" id="32244"/>
    <lineage>
        <taxon>Eukaryota</taxon>
        <taxon>Viridiplantae</taxon>
        <taxon>Streptophyta</taxon>
        <taxon>Embryophyta</taxon>
        <taxon>Tracheophyta</taxon>
        <taxon>Spermatophyta</taxon>
        <taxon>Magnoliopsida</taxon>
        <taxon>eudicotyledons</taxon>
        <taxon>Gunneridae</taxon>
        <taxon>Pentapetalae</taxon>
        <taxon>rosids</taxon>
        <taxon>fabids</taxon>
        <taxon>Fabales</taxon>
        <taxon>Quillajaceae</taxon>
        <taxon>Quillaja</taxon>
    </lineage>
</organism>
<comment type="caution">
    <text evidence="1">The sequence shown here is derived from an EMBL/GenBank/DDBJ whole genome shotgun (WGS) entry which is preliminary data.</text>
</comment>
<keyword evidence="2" id="KW-1185">Reference proteome</keyword>
<evidence type="ECO:0000313" key="1">
    <source>
        <dbReference type="EMBL" id="KAJ7967824.1"/>
    </source>
</evidence>
<dbReference type="Proteomes" id="UP001163823">
    <property type="component" value="Chromosome 5"/>
</dbReference>
<evidence type="ECO:0000313" key="2">
    <source>
        <dbReference type="Proteomes" id="UP001163823"/>
    </source>
</evidence>
<sequence>MLQRQHSDISRPNISSSKWNPIITVQILNCASAALPIFTFAVDGSAQLVSKSKRLGKLTLMIALSTTGRLSAPEKPSLSNMPSLFVTLCQFHVLLADAGTGCSGLLSPITLRP</sequence>
<proteinExistence type="predicted"/>